<keyword evidence="3" id="KW-1185">Reference proteome</keyword>
<evidence type="ECO:0000256" key="1">
    <source>
        <dbReference type="SAM" id="MobiDB-lite"/>
    </source>
</evidence>
<reference evidence="2 3" key="1">
    <citation type="submission" date="2023-05" db="EMBL/GenBank/DDBJ databases">
        <title>B98-5 Cell Line De Novo Hybrid Assembly: An Optical Mapping Approach.</title>
        <authorList>
            <person name="Kananen K."/>
            <person name="Auerbach J.A."/>
            <person name="Kautto E."/>
            <person name="Blachly J.S."/>
        </authorList>
    </citation>
    <scope>NUCLEOTIDE SEQUENCE [LARGE SCALE GENOMIC DNA]</scope>
    <source>
        <strain evidence="2">B95-8</strain>
        <tissue evidence="2">Cell line</tissue>
    </source>
</reference>
<protein>
    <submittedName>
        <fullName evidence="2">Uncharacterized protein</fullName>
    </submittedName>
</protein>
<dbReference type="EMBL" id="JASSZA010000014">
    <property type="protein sequence ID" value="KAK2094021.1"/>
    <property type="molecule type" value="Genomic_DNA"/>
</dbReference>
<feature type="compositionally biased region" description="Polar residues" evidence="1">
    <location>
        <begin position="1"/>
        <end position="17"/>
    </location>
</feature>
<sequence>ISTDAHSMSPASATLLTPNLPGLSPPAAPGVPVSIGSASSSRTPSPGPLKRAPSQTLPGLTDGVIFRSQIPAPDSGMSFDCISLGSAWLHSWGLVLICLCPVAHPELHPD</sequence>
<evidence type="ECO:0000313" key="3">
    <source>
        <dbReference type="Proteomes" id="UP001266305"/>
    </source>
</evidence>
<feature type="region of interest" description="Disordered" evidence="1">
    <location>
        <begin position="1"/>
        <end position="58"/>
    </location>
</feature>
<dbReference type="Proteomes" id="UP001266305">
    <property type="component" value="Unassembled WGS sequence"/>
</dbReference>
<comment type="caution">
    <text evidence="2">The sequence shown here is derived from an EMBL/GenBank/DDBJ whole genome shotgun (WGS) entry which is preliminary data.</text>
</comment>
<name>A0ABQ9UAK1_SAGOE</name>
<feature type="non-terminal residue" evidence="2">
    <location>
        <position position="1"/>
    </location>
</feature>
<proteinExistence type="predicted"/>
<gene>
    <name evidence="2" type="ORF">P7K49_027759</name>
</gene>
<accession>A0ABQ9UAK1</accession>
<evidence type="ECO:0000313" key="2">
    <source>
        <dbReference type="EMBL" id="KAK2094021.1"/>
    </source>
</evidence>
<organism evidence="2 3">
    <name type="scientific">Saguinus oedipus</name>
    <name type="common">Cotton-top tamarin</name>
    <name type="synonym">Oedipomidas oedipus</name>
    <dbReference type="NCBI Taxonomy" id="9490"/>
    <lineage>
        <taxon>Eukaryota</taxon>
        <taxon>Metazoa</taxon>
        <taxon>Chordata</taxon>
        <taxon>Craniata</taxon>
        <taxon>Vertebrata</taxon>
        <taxon>Euteleostomi</taxon>
        <taxon>Mammalia</taxon>
        <taxon>Eutheria</taxon>
        <taxon>Euarchontoglires</taxon>
        <taxon>Primates</taxon>
        <taxon>Haplorrhini</taxon>
        <taxon>Platyrrhini</taxon>
        <taxon>Cebidae</taxon>
        <taxon>Callitrichinae</taxon>
        <taxon>Saguinus</taxon>
    </lineage>
</organism>